<gene>
    <name evidence="2" type="ORF">FBR43_10890</name>
</gene>
<protein>
    <submittedName>
        <fullName evidence="2">TraB/GumN family protein</fullName>
    </submittedName>
</protein>
<organism evidence="2 3">
    <name type="scientific">Sphingomonas baiyangensis</name>
    <dbReference type="NCBI Taxonomy" id="2572576"/>
    <lineage>
        <taxon>Bacteria</taxon>
        <taxon>Pseudomonadati</taxon>
        <taxon>Pseudomonadota</taxon>
        <taxon>Alphaproteobacteria</taxon>
        <taxon>Sphingomonadales</taxon>
        <taxon>Sphingomonadaceae</taxon>
        <taxon>Sphingomonas</taxon>
    </lineage>
</organism>
<keyword evidence="1" id="KW-0732">Signal</keyword>
<comment type="caution">
    <text evidence="2">The sequence shown here is derived from an EMBL/GenBank/DDBJ whole genome shotgun (WGS) entry which is preliminary data.</text>
</comment>
<dbReference type="InterPro" id="IPR002816">
    <property type="entry name" value="TraB/PrgY/GumN_fam"/>
</dbReference>
<evidence type="ECO:0000313" key="2">
    <source>
        <dbReference type="EMBL" id="TKD51205.1"/>
    </source>
</evidence>
<dbReference type="AlphaFoldDB" id="A0A4U1L4U3"/>
<feature type="chain" id="PRO_5020453095" evidence="1">
    <location>
        <begin position="24"/>
        <end position="310"/>
    </location>
</feature>
<keyword evidence="3" id="KW-1185">Reference proteome</keyword>
<evidence type="ECO:0000256" key="1">
    <source>
        <dbReference type="SAM" id="SignalP"/>
    </source>
</evidence>
<dbReference type="OrthoDB" id="9806326at2"/>
<dbReference type="RefSeq" id="WP_136943152.1">
    <property type="nucleotide sequence ID" value="NZ_SWKR01000002.1"/>
</dbReference>
<dbReference type="CDD" id="cd14789">
    <property type="entry name" value="Tiki"/>
    <property type="match status" value="1"/>
</dbReference>
<dbReference type="InterPro" id="IPR047111">
    <property type="entry name" value="YbaP-like"/>
</dbReference>
<dbReference type="PANTHER" id="PTHR40590:SF1">
    <property type="entry name" value="CYTOPLASMIC PROTEIN"/>
    <property type="match status" value="1"/>
</dbReference>
<proteinExistence type="predicted"/>
<dbReference type="Pfam" id="PF01963">
    <property type="entry name" value="TraB_PrgY_gumN"/>
    <property type="match status" value="1"/>
</dbReference>
<sequence>MSMILRIGTGLALALAFPAAAPAQQQSAAPAPAPAPAPVQQSESDPALWVVKDADTTIYLFGTIHVLKPGLSWFDDAVRTAFDASDEVVLEMVTPDDAAMQKLILATAVNASGPSLPDKLPADKRETYVQALRGVDLPANAFDRVDPWFAATNLSLLPLMKLGYNPAEGVEMKFTAAAKAGGKPITGLETAEEQIGILDGLPEPAQIGMLLSTIDQLDETQTMIENMVGAWSAGDPDRLAAVMNEGMRDTPEVSKALLADRNARWATWIEQRMRQPGTVFVAVGAGHLAGADSVQTMLAARQIAVERIAY</sequence>
<name>A0A4U1L4U3_9SPHN</name>
<dbReference type="EMBL" id="SWKR01000002">
    <property type="protein sequence ID" value="TKD51205.1"/>
    <property type="molecule type" value="Genomic_DNA"/>
</dbReference>
<dbReference type="PANTHER" id="PTHR40590">
    <property type="entry name" value="CYTOPLASMIC PROTEIN-RELATED"/>
    <property type="match status" value="1"/>
</dbReference>
<accession>A0A4U1L4U3</accession>
<reference evidence="2 3" key="1">
    <citation type="submission" date="2019-04" db="EMBL/GenBank/DDBJ databases">
        <authorList>
            <person name="Yang Y."/>
            <person name="Wei D."/>
        </authorList>
    </citation>
    <scope>NUCLEOTIDE SEQUENCE [LARGE SCALE GENOMIC DNA]</scope>
    <source>
        <strain evidence="2 3">L-1-4w-11</strain>
    </source>
</reference>
<dbReference type="Proteomes" id="UP000309138">
    <property type="component" value="Unassembled WGS sequence"/>
</dbReference>
<feature type="signal peptide" evidence="1">
    <location>
        <begin position="1"/>
        <end position="23"/>
    </location>
</feature>
<evidence type="ECO:0000313" key="3">
    <source>
        <dbReference type="Proteomes" id="UP000309138"/>
    </source>
</evidence>